<keyword evidence="6" id="KW-1185">Reference proteome</keyword>
<evidence type="ECO:0000313" key="5">
    <source>
        <dbReference type="EMBL" id="TMP88668.1"/>
    </source>
</evidence>
<dbReference type="GO" id="GO:0002098">
    <property type="term" value="P:tRNA wobble uridine modification"/>
    <property type="evidence" value="ECO:0007669"/>
    <property type="project" value="InterPro"/>
</dbReference>
<feature type="binding site" evidence="3">
    <location>
        <position position="111"/>
    </location>
    <ligand>
        <name>carboxy-S-adenosyl-L-methionine</name>
        <dbReference type="ChEBI" id="CHEBI:134278"/>
    </ligand>
</feature>
<feature type="binding site" evidence="3">
    <location>
        <position position="196"/>
    </location>
    <ligand>
        <name>carboxy-S-adenosyl-L-methionine</name>
        <dbReference type="ChEBI" id="CHEBI:134278"/>
    </ligand>
</feature>
<dbReference type="GO" id="GO:0032259">
    <property type="term" value="P:methylation"/>
    <property type="evidence" value="ECO:0007669"/>
    <property type="project" value="UniProtKB-KW"/>
</dbReference>
<dbReference type="InterPro" id="IPR010017">
    <property type="entry name" value="CmoB"/>
</dbReference>
<dbReference type="Gene3D" id="3.40.50.150">
    <property type="entry name" value="Vaccinia Virus protein VP39"/>
    <property type="match status" value="1"/>
</dbReference>
<protein>
    <recommendedName>
        <fullName evidence="3">tRNA U34 carboxymethyltransferase</fullName>
        <ecNumber evidence="3">2.5.1.-</ecNumber>
    </recommendedName>
</protein>
<feature type="binding site" evidence="3">
    <location>
        <position position="131"/>
    </location>
    <ligand>
        <name>carboxy-S-adenosyl-L-methionine</name>
        <dbReference type="ChEBI" id="CHEBI:134278"/>
    </ligand>
</feature>
<evidence type="ECO:0000313" key="6">
    <source>
        <dbReference type="Proteomes" id="UP000033664"/>
    </source>
</evidence>
<evidence type="ECO:0000256" key="3">
    <source>
        <dbReference type="HAMAP-Rule" id="MF_01590"/>
    </source>
</evidence>
<feature type="binding site" evidence="3">
    <location>
        <position position="92"/>
    </location>
    <ligand>
        <name>carboxy-S-adenosyl-L-methionine</name>
        <dbReference type="ChEBI" id="CHEBI:134278"/>
    </ligand>
</feature>
<comment type="catalytic activity">
    <reaction evidence="3">
        <text>carboxy-S-adenosyl-L-methionine + 5-hydroxyuridine(34) in tRNA = 5-carboxymethoxyuridine(34) in tRNA + S-adenosyl-L-homocysteine + H(+)</text>
        <dbReference type="Rhea" id="RHEA:52848"/>
        <dbReference type="Rhea" id="RHEA-COMP:13381"/>
        <dbReference type="Rhea" id="RHEA-COMP:13383"/>
        <dbReference type="ChEBI" id="CHEBI:15378"/>
        <dbReference type="ChEBI" id="CHEBI:57856"/>
        <dbReference type="ChEBI" id="CHEBI:134278"/>
        <dbReference type="ChEBI" id="CHEBI:136877"/>
        <dbReference type="ChEBI" id="CHEBI:136879"/>
    </reaction>
</comment>
<dbReference type="EC" id="2.5.1.-" evidence="3"/>
<dbReference type="GO" id="GO:0016765">
    <property type="term" value="F:transferase activity, transferring alkyl or aryl (other than methyl) groups"/>
    <property type="evidence" value="ECO:0007669"/>
    <property type="project" value="UniProtKB-UniRule"/>
</dbReference>
<evidence type="ECO:0000256" key="1">
    <source>
        <dbReference type="ARBA" id="ARBA00022679"/>
    </source>
</evidence>
<evidence type="ECO:0000256" key="2">
    <source>
        <dbReference type="ARBA" id="ARBA00022694"/>
    </source>
</evidence>
<reference evidence="7" key="3">
    <citation type="submission" date="2019-06" db="EMBL/GenBank/DDBJ databases">
        <title>Co-occurence of chitin degradation, pigmentation and bioactivity in marine Pseudoalteromonas.</title>
        <authorList>
            <person name="Sonnenschein E.C."/>
            <person name="Bech P.K."/>
        </authorList>
    </citation>
    <scope>NUCLEOTIDE SEQUENCE [LARGE SCALE GENOMIC DNA]</scope>
    <source>
        <strain evidence="7">S2897</strain>
    </source>
</reference>
<accession>A0A0F4PHL0</accession>
<dbReference type="Proteomes" id="UP000033664">
    <property type="component" value="Unassembled WGS sequence"/>
</dbReference>
<dbReference type="PANTHER" id="PTHR43464">
    <property type="entry name" value="METHYLTRANSFERASE"/>
    <property type="match status" value="1"/>
</dbReference>
<dbReference type="EMBL" id="JXXZ01000025">
    <property type="protein sequence ID" value="KJY94955.1"/>
    <property type="molecule type" value="Genomic_DNA"/>
</dbReference>
<dbReference type="SUPFAM" id="SSF53335">
    <property type="entry name" value="S-adenosyl-L-methionine-dependent methyltransferases"/>
    <property type="match status" value="1"/>
</dbReference>
<reference evidence="4 6" key="1">
    <citation type="journal article" date="2015" name="BMC Genomics">
        <title>Genome mining reveals unlocked bioactive potential of marine Gram-negative bacteria.</title>
        <authorList>
            <person name="Machado H."/>
            <person name="Sonnenschein E.C."/>
            <person name="Melchiorsen J."/>
            <person name="Gram L."/>
        </authorList>
    </citation>
    <scope>NUCLEOTIDE SEQUENCE [LARGE SCALE GENOMIC DNA]</scope>
    <source>
        <strain evidence="4 6">S3137</strain>
    </source>
</reference>
<evidence type="ECO:0000313" key="4">
    <source>
        <dbReference type="EMBL" id="KJY94955.1"/>
    </source>
</evidence>
<keyword evidence="1 3" id="KW-0808">Transferase</keyword>
<reference evidence="5 7" key="2">
    <citation type="submission" date="2017-12" db="EMBL/GenBank/DDBJ databases">
        <authorList>
            <person name="Paulsen S."/>
            <person name="Gram L.K."/>
        </authorList>
    </citation>
    <scope>NUCLEOTIDE SEQUENCE [LARGE SCALE GENOMIC DNA]</scope>
    <source>
        <strain evidence="5 7">S2897</strain>
    </source>
</reference>
<feature type="binding site" evidence="3">
    <location>
        <position position="200"/>
    </location>
    <ligand>
        <name>carboxy-S-adenosyl-L-methionine</name>
        <dbReference type="ChEBI" id="CHEBI:134278"/>
    </ligand>
</feature>
<keyword evidence="2 3" id="KW-0819">tRNA processing</keyword>
<dbReference type="RefSeq" id="WP_045978442.1">
    <property type="nucleotide sequence ID" value="NZ_JXXY01000002.1"/>
</dbReference>
<gene>
    <name evidence="3 5" type="primary">cmoB</name>
    <name evidence="5" type="ORF">CWC05_04385</name>
    <name evidence="4" type="ORF">TW72_18430</name>
</gene>
<comment type="subunit">
    <text evidence="3">Homotetramer.</text>
</comment>
<dbReference type="InterPro" id="IPR027555">
    <property type="entry name" value="Mo5U34_MeTrfas-like"/>
</dbReference>
<feature type="binding site" evidence="3">
    <location>
        <position position="315"/>
    </location>
    <ligand>
        <name>carboxy-S-adenosyl-L-methionine</name>
        <dbReference type="ChEBI" id="CHEBI:134278"/>
    </ligand>
</feature>
<dbReference type="GeneID" id="58230477"/>
<dbReference type="HAMAP" id="MF_01590">
    <property type="entry name" value="tRNA_carboxymethyltr_CmoB"/>
    <property type="match status" value="1"/>
</dbReference>
<dbReference type="Proteomes" id="UP000305874">
    <property type="component" value="Unassembled WGS sequence"/>
</dbReference>
<dbReference type="PANTHER" id="PTHR43464:SF95">
    <property type="entry name" value="TRNA U34 CARBOXYMETHYLTRANSFERASE"/>
    <property type="match status" value="1"/>
</dbReference>
<dbReference type="GO" id="GO:0008168">
    <property type="term" value="F:methyltransferase activity"/>
    <property type="evidence" value="ECO:0007669"/>
    <property type="project" value="UniProtKB-KW"/>
</dbReference>
<dbReference type="CDD" id="cd02440">
    <property type="entry name" value="AdoMet_MTases"/>
    <property type="match status" value="1"/>
</dbReference>
<reference evidence="5" key="4">
    <citation type="submission" date="2019-09" db="EMBL/GenBank/DDBJ databases">
        <title>Co-occurence of chitin degradation, pigmentation and bioactivity in marine Pseudoalteromonas.</title>
        <authorList>
            <person name="Sonnenschein E.C."/>
            <person name="Bech P.K."/>
        </authorList>
    </citation>
    <scope>NUCLEOTIDE SEQUENCE</scope>
    <source>
        <strain evidence="5">S2897</strain>
    </source>
</reference>
<dbReference type="Pfam" id="PF08003">
    <property type="entry name" value="Methyltransf_9"/>
    <property type="match status" value="1"/>
</dbReference>
<dbReference type="STRING" id="151081.TW72_18430"/>
<evidence type="ECO:0000313" key="7">
    <source>
        <dbReference type="Proteomes" id="UP000305874"/>
    </source>
</evidence>
<dbReference type="NCBIfam" id="TIGR00452">
    <property type="entry name" value="tRNA 5-methoxyuridine(34)/uridine 5-oxyacetic acid(34) synthase CmoB"/>
    <property type="match status" value="1"/>
</dbReference>
<feature type="binding site" evidence="3">
    <location>
        <begin position="181"/>
        <end position="182"/>
    </location>
    <ligand>
        <name>carboxy-S-adenosyl-L-methionine</name>
        <dbReference type="ChEBI" id="CHEBI:134278"/>
    </ligand>
</feature>
<name>A0A0F4PHL0_9GAMM</name>
<proteinExistence type="inferred from homology"/>
<keyword evidence="4" id="KW-0489">Methyltransferase</keyword>
<organism evidence="4 6">
    <name type="scientific">Pseudoalteromonas ruthenica</name>
    <dbReference type="NCBI Taxonomy" id="151081"/>
    <lineage>
        <taxon>Bacteria</taxon>
        <taxon>Pseudomonadati</taxon>
        <taxon>Pseudomonadota</taxon>
        <taxon>Gammaproteobacteria</taxon>
        <taxon>Alteromonadales</taxon>
        <taxon>Pseudoalteromonadaceae</taxon>
        <taxon>Pseudoalteromonas</taxon>
    </lineage>
</organism>
<sequence length="322" mass="37166">MNQWFNQFYQHIACTDLSHWLNTLPGQLQHWQDQARHGDMPKWQKVLNNLPELTPSNIDVRTQVAIGQAEDISDGERKQLTHLLKRFMPWRKGPFSLFGIDIDTEWRSDWKWDRVLPHISDLSHRKVLDIGCGSGYHLWRMRGEGAELVVGIDPSDLFLCQFQAIKQYHPDPAVHLLPLGVEQLPALKAFDTVFSMGVLYHRRSPIDFLAQLRAQLRPGGELVLETLVVEGDIHTVLMPEDRYAKMRNVWYIPSTDALQLWLRRVGFKDIRVVDTDQTSLAEQRRTSWMENESLADFLDPNDVNKTIEGYPAPLRAVLVATA</sequence>
<feature type="binding site" evidence="3">
    <location>
        <position position="106"/>
    </location>
    <ligand>
        <name>carboxy-S-adenosyl-L-methionine</name>
        <dbReference type="ChEBI" id="CHEBI:134278"/>
    </ligand>
</feature>
<dbReference type="NCBIfam" id="NF011650">
    <property type="entry name" value="PRK15068.1"/>
    <property type="match status" value="1"/>
</dbReference>
<comment type="similarity">
    <text evidence="3">Belongs to the class I-like SAM-binding methyltransferase superfamily. CmoB family.</text>
</comment>
<comment type="function">
    <text evidence="3">Catalyzes carboxymethyl transfer from carboxy-S-adenosyl-L-methionine (Cx-SAM) to 5-hydroxyuridine (ho5U) to form 5-carboxymethoxyuridine (cmo5U) at position 34 in tRNAs.</text>
</comment>
<dbReference type="EMBL" id="PNCG01000002">
    <property type="protein sequence ID" value="TMP88668.1"/>
    <property type="molecule type" value="Genomic_DNA"/>
</dbReference>
<dbReference type="AlphaFoldDB" id="A0A0F4PHL0"/>
<comment type="caution">
    <text evidence="4">The sequence shown here is derived from an EMBL/GenBank/DDBJ whole genome shotgun (WGS) entry which is preliminary data.</text>
</comment>
<dbReference type="eggNOG" id="COG2227">
    <property type="taxonomic scope" value="Bacteria"/>
</dbReference>
<feature type="binding site" evidence="3">
    <location>
        <begin position="153"/>
        <end position="155"/>
    </location>
    <ligand>
        <name>carboxy-S-adenosyl-L-methionine</name>
        <dbReference type="ChEBI" id="CHEBI:134278"/>
    </ligand>
</feature>
<dbReference type="PATRIC" id="fig|151081.8.peg.595"/>
<dbReference type="InterPro" id="IPR029063">
    <property type="entry name" value="SAM-dependent_MTases_sf"/>
</dbReference>
<dbReference type="OrthoDB" id="9773188at2"/>